<evidence type="ECO:0000256" key="6">
    <source>
        <dbReference type="ARBA" id="ARBA00029833"/>
    </source>
</evidence>
<evidence type="ECO:0000256" key="3">
    <source>
        <dbReference type="ARBA" id="ARBA00022679"/>
    </source>
</evidence>
<keyword evidence="4" id="KW-0833">Ubl conjugation pathway</keyword>
<dbReference type="GO" id="GO:0061651">
    <property type="term" value="F:Atg12 conjugating enzyme activity"/>
    <property type="evidence" value="ECO:0007669"/>
    <property type="project" value="TreeGrafter"/>
</dbReference>
<dbReference type="Proteomes" id="UP001151518">
    <property type="component" value="Unassembled WGS sequence"/>
</dbReference>
<gene>
    <name evidence="7" type="ORF">GGI25_005575</name>
</gene>
<dbReference type="AlphaFoldDB" id="A0A9W8G4A8"/>
<evidence type="ECO:0000256" key="5">
    <source>
        <dbReference type="ARBA" id="ARBA00023006"/>
    </source>
</evidence>
<proteinExistence type="inferred from homology"/>
<organism evidence="7 8">
    <name type="scientific">Coemansia spiralis</name>
    <dbReference type="NCBI Taxonomy" id="417178"/>
    <lineage>
        <taxon>Eukaryota</taxon>
        <taxon>Fungi</taxon>
        <taxon>Fungi incertae sedis</taxon>
        <taxon>Zoopagomycota</taxon>
        <taxon>Kickxellomycotina</taxon>
        <taxon>Kickxellomycetes</taxon>
        <taxon>Kickxellales</taxon>
        <taxon>Kickxellaceae</taxon>
        <taxon>Coemansia</taxon>
    </lineage>
</organism>
<dbReference type="GO" id="GO:0032446">
    <property type="term" value="P:protein modification by small protein conjugation"/>
    <property type="evidence" value="ECO:0007669"/>
    <property type="project" value="TreeGrafter"/>
</dbReference>
<accession>A0A9W8G4A8</accession>
<keyword evidence="3" id="KW-0808">Transferase</keyword>
<dbReference type="EMBL" id="JANBTW010000107">
    <property type="protein sequence ID" value="KAJ2671210.1"/>
    <property type="molecule type" value="Genomic_DNA"/>
</dbReference>
<dbReference type="Pfam" id="PF03987">
    <property type="entry name" value="Autophagy_act_C"/>
    <property type="match status" value="1"/>
</dbReference>
<dbReference type="Gene3D" id="3.30.1460.50">
    <property type="match status" value="1"/>
</dbReference>
<dbReference type="PANTHER" id="PTHR14957">
    <property type="entry name" value="UBIQUITIN-LIKE-CONJUGATING ENZYME ATG10"/>
    <property type="match status" value="1"/>
</dbReference>
<evidence type="ECO:0000256" key="2">
    <source>
        <dbReference type="ARBA" id="ARBA00021099"/>
    </source>
</evidence>
<reference evidence="7" key="1">
    <citation type="submission" date="2022-07" db="EMBL/GenBank/DDBJ databases">
        <title>Phylogenomic reconstructions and comparative analyses of Kickxellomycotina fungi.</title>
        <authorList>
            <person name="Reynolds N.K."/>
            <person name="Stajich J.E."/>
            <person name="Barry K."/>
            <person name="Grigoriev I.V."/>
            <person name="Crous P."/>
            <person name="Smith M.E."/>
        </authorList>
    </citation>
    <scope>NUCLEOTIDE SEQUENCE</scope>
    <source>
        <strain evidence="7">NRRL 3115</strain>
    </source>
</reference>
<evidence type="ECO:0000313" key="7">
    <source>
        <dbReference type="EMBL" id="KAJ2671210.1"/>
    </source>
</evidence>
<evidence type="ECO:0000313" key="8">
    <source>
        <dbReference type="Proteomes" id="UP001151518"/>
    </source>
</evidence>
<dbReference type="GO" id="GO:0000045">
    <property type="term" value="P:autophagosome assembly"/>
    <property type="evidence" value="ECO:0007669"/>
    <property type="project" value="TreeGrafter"/>
</dbReference>
<comment type="caution">
    <text evidence="7">The sequence shown here is derived from an EMBL/GenBank/DDBJ whole genome shotgun (WGS) entry which is preliminary data.</text>
</comment>
<dbReference type="OrthoDB" id="4089664at2759"/>
<dbReference type="GO" id="GO:0000422">
    <property type="term" value="P:autophagy of mitochondrion"/>
    <property type="evidence" value="ECO:0007669"/>
    <property type="project" value="TreeGrafter"/>
</dbReference>
<comment type="similarity">
    <text evidence="1">Belongs to the ATG10 family.</text>
</comment>
<name>A0A9W8G4A8_9FUNG</name>
<protein>
    <recommendedName>
        <fullName evidence="2">Ubiquitin-like-conjugating enzyme ATG10</fullName>
    </recommendedName>
    <alternativeName>
        <fullName evidence="6">Autophagy-related protein 10</fullName>
    </alternativeName>
</protein>
<keyword evidence="5" id="KW-0072">Autophagy</keyword>
<sequence length="219" mass="24049">MTDNCIKDFPYLTYKGFTTCVDAFEQQFSHAISADGSKSLRIVGRGGRSQYIQITAVLYKHKGAIDASEPPEDLEDIDPAFEAHNQLPLQEDGRIDYHIVYSQGWRVPVLYMRAYASSSQSKSKVILDIGRIYSMVQDTELRGALEAVEFGGALGVQDHPVLGEPYIYLHPCHTATMLRAVGGAGGIGCREYLAAWLSLVGPAVGLTLPSVPLERQTQK</sequence>
<dbReference type="GO" id="GO:0005829">
    <property type="term" value="C:cytosol"/>
    <property type="evidence" value="ECO:0007669"/>
    <property type="project" value="TreeGrafter"/>
</dbReference>
<evidence type="ECO:0000256" key="1">
    <source>
        <dbReference type="ARBA" id="ARBA00005696"/>
    </source>
</evidence>
<evidence type="ECO:0000256" key="4">
    <source>
        <dbReference type="ARBA" id="ARBA00022786"/>
    </source>
</evidence>
<dbReference type="InterPro" id="IPR007135">
    <property type="entry name" value="Atg3/Atg10"/>
</dbReference>
<dbReference type="PANTHER" id="PTHR14957:SF1">
    <property type="entry name" value="UBIQUITIN-LIKE-CONJUGATING ENZYME ATG10"/>
    <property type="match status" value="1"/>
</dbReference>